<gene>
    <name evidence="1" type="ORF">SAMN04487905_101529</name>
</gene>
<organism evidence="1 2">
    <name type="scientific">Actinopolyspora xinjiangensis</name>
    <dbReference type="NCBI Taxonomy" id="405564"/>
    <lineage>
        <taxon>Bacteria</taxon>
        <taxon>Bacillati</taxon>
        <taxon>Actinomycetota</taxon>
        <taxon>Actinomycetes</taxon>
        <taxon>Actinopolysporales</taxon>
        <taxon>Actinopolysporaceae</taxon>
        <taxon>Actinopolyspora</taxon>
    </lineage>
</organism>
<accession>A0A1H0PGA8</accession>
<dbReference type="EMBL" id="FNJR01000001">
    <property type="protein sequence ID" value="SDP03790.1"/>
    <property type="molecule type" value="Genomic_DNA"/>
</dbReference>
<evidence type="ECO:0000313" key="1">
    <source>
        <dbReference type="EMBL" id="SDP03790.1"/>
    </source>
</evidence>
<dbReference type="AlphaFoldDB" id="A0A1H0PGA8"/>
<keyword evidence="2" id="KW-1185">Reference proteome</keyword>
<reference evidence="2" key="1">
    <citation type="submission" date="2016-10" db="EMBL/GenBank/DDBJ databases">
        <authorList>
            <person name="Varghese N."/>
            <person name="Submissions S."/>
        </authorList>
    </citation>
    <scope>NUCLEOTIDE SEQUENCE [LARGE SCALE GENOMIC DNA]</scope>
    <source>
        <strain evidence="2">DSM 46732</strain>
    </source>
</reference>
<sequence>MAGVLVGEDVGHSIHSGFQRRVLCPRGSCVPTGSSVRTDEWELNVIAGVEYPEDRTSRHR</sequence>
<proteinExistence type="predicted"/>
<dbReference type="Proteomes" id="UP000199497">
    <property type="component" value="Unassembled WGS sequence"/>
</dbReference>
<protein>
    <submittedName>
        <fullName evidence="1">Uncharacterized protein</fullName>
    </submittedName>
</protein>
<name>A0A1H0PGA8_9ACTN</name>
<evidence type="ECO:0000313" key="2">
    <source>
        <dbReference type="Proteomes" id="UP000199497"/>
    </source>
</evidence>